<protein>
    <submittedName>
        <fullName evidence="2">Thiamine monophosphate synthase</fullName>
    </submittedName>
</protein>
<gene>
    <name evidence="2" type="ORF">SIDU_15700</name>
</gene>
<dbReference type="InterPro" id="IPR036206">
    <property type="entry name" value="ThiamineP_synth_sf"/>
</dbReference>
<feature type="domain" description="Thiamine phosphate synthase/TenI" evidence="1">
    <location>
        <begin position="17"/>
        <end position="182"/>
    </location>
</feature>
<dbReference type="CDD" id="cd00564">
    <property type="entry name" value="TMP_TenI"/>
    <property type="match status" value="1"/>
</dbReference>
<evidence type="ECO:0000313" key="2">
    <source>
        <dbReference type="EMBL" id="APL95835.1"/>
    </source>
</evidence>
<organism evidence="2 3">
    <name type="scientific">Sphingobium indicum (strain DSM 16412 / CCM 7286 / MTCC 6364 / B90A)</name>
    <dbReference type="NCBI Taxonomy" id="861109"/>
    <lineage>
        <taxon>Bacteria</taxon>
        <taxon>Pseudomonadati</taxon>
        <taxon>Pseudomonadota</taxon>
        <taxon>Alphaproteobacteria</taxon>
        <taxon>Sphingomonadales</taxon>
        <taxon>Sphingomonadaceae</taxon>
        <taxon>Sphingobium</taxon>
    </lineage>
</organism>
<dbReference type="GO" id="GO:0009228">
    <property type="term" value="P:thiamine biosynthetic process"/>
    <property type="evidence" value="ECO:0007669"/>
    <property type="project" value="UniProtKB-KW"/>
</dbReference>
<reference evidence="2 3" key="1">
    <citation type="journal article" date="2012" name="J. Bacteriol.">
        <title>Genome sequence of Sphingobium indicum B90A, a hexachlorocyclohexane-degrading bacterium.</title>
        <authorList>
            <person name="Anand S."/>
            <person name="Sangwan N."/>
            <person name="Lata P."/>
            <person name="Kaur J."/>
            <person name="Dua A."/>
            <person name="Singh A.K."/>
            <person name="Verma M."/>
            <person name="Kaur J."/>
            <person name="Khurana J.P."/>
            <person name="Khurana P."/>
            <person name="Mathur S."/>
            <person name="Lal R."/>
        </authorList>
    </citation>
    <scope>NUCLEOTIDE SEQUENCE [LARGE SCALE GENOMIC DNA]</scope>
    <source>
        <strain evidence="3">DSM 16412 / CCM 7286 / MTCC 6364 / B90A</strain>
    </source>
</reference>
<dbReference type="EMBL" id="CP013070">
    <property type="protein sequence ID" value="APL95835.1"/>
    <property type="molecule type" value="Genomic_DNA"/>
</dbReference>
<dbReference type="Gene3D" id="3.20.20.70">
    <property type="entry name" value="Aldolase class I"/>
    <property type="match status" value="1"/>
</dbReference>
<dbReference type="InterPro" id="IPR013785">
    <property type="entry name" value="Aldolase_TIM"/>
</dbReference>
<accession>A0A1L5BSG5</accession>
<sequence length="187" mass="20552">MAMQRRHRKKLPTIWLMTDERIGESALLAAIDRLPKGRAGVIFRHYRTAAAERRALFDRVARMARRRRLVLMLGGTAAQARAWRADGWHGRDRRLGGKMLLHSRPVHDKRQMAEAARAGADFVFLSPLFPTRSHPGSLVLGRTGFAALARLAPMPVIALGGVRAAHRHMLAGMGASGWGAIDGLSVG</sequence>
<dbReference type="SUPFAM" id="SSF51391">
    <property type="entry name" value="Thiamin phosphate synthase"/>
    <property type="match status" value="1"/>
</dbReference>
<dbReference type="Proteomes" id="UP000004550">
    <property type="component" value="Chromosome"/>
</dbReference>
<dbReference type="RefSeq" id="WP_007689347.1">
    <property type="nucleotide sequence ID" value="NZ_CP013070.1"/>
</dbReference>
<proteinExistence type="predicted"/>
<name>A0A1L5BSG5_SPHIB</name>
<evidence type="ECO:0000259" key="1">
    <source>
        <dbReference type="Pfam" id="PF02581"/>
    </source>
</evidence>
<dbReference type="InterPro" id="IPR022998">
    <property type="entry name" value="ThiamineP_synth_TenI"/>
</dbReference>
<dbReference type="AlphaFoldDB" id="A0A1L5BSG5"/>
<evidence type="ECO:0000313" key="3">
    <source>
        <dbReference type="Proteomes" id="UP000004550"/>
    </source>
</evidence>
<dbReference type="KEGG" id="sinb:SIDU_15700"/>
<dbReference type="Pfam" id="PF02581">
    <property type="entry name" value="TMP-TENI"/>
    <property type="match status" value="1"/>
</dbReference>